<evidence type="ECO:0000259" key="1">
    <source>
        <dbReference type="Pfam" id="PF01266"/>
    </source>
</evidence>
<reference evidence="2" key="1">
    <citation type="submission" date="2018-05" db="EMBL/GenBank/DDBJ databases">
        <authorList>
            <person name="Lanie J.A."/>
            <person name="Ng W.-L."/>
            <person name="Kazmierczak K.M."/>
            <person name="Andrzejewski T.M."/>
            <person name="Davidsen T.M."/>
            <person name="Wayne K.J."/>
            <person name="Tettelin H."/>
            <person name="Glass J.I."/>
            <person name="Rusch D."/>
            <person name="Podicherti R."/>
            <person name="Tsui H.-C.T."/>
            <person name="Winkler M.E."/>
        </authorList>
    </citation>
    <scope>NUCLEOTIDE SEQUENCE</scope>
</reference>
<dbReference type="InterPro" id="IPR006076">
    <property type="entry name" value="FAD-dep_OxRdtase"/>
</dbReference>
<dbReference type="AlphaFoldDB" id="A0A381SZV3"/>
<organism evidence="2">
    <name type="scientific">marine metagenome</name>
    <dbReference type="NCBI Taxonomy" id="408172"/>
    <lineage>
        <taxon>unclassified sequences</taxon>
        <taxon>metagenomes</taxon>
        <taxon>ecological metagenomes</taxon>
    </lineage>
</organism>
<dbReference type="EMBL" id="UINC01003759">
    <property type="protein sequence ID" value="SVA09019.1"/>
    <property type="molecule type" value="Genomic_DNA"/>
</dbReference>
<sequence length="430" mass="48496">MKQINYPTYQQKSGWNKLLPTRSATKPLVKDIIVDMTVIGAGYTGISAVNRWSELAPNDKTIIIDADEIGEGNPGRNSGFLLEIALADDADSREIERMEKTNYLIGKTIKKIKNSIQSTHIDCDMKRTGTYRAAAGSYGIQSLEKYTAFLRKARLPYEKLDRLELKKRLGTEFYKKGIYSPHCYLVQPAALIRALAGKLSNTVQLYENTPAINLYRKKNHWLIETPFANIISTKIILANNVFSKFLGIGKSQLVAIYTYAGITKALDYSEIKTLGSERNWGLLPTHRLGSTLRYMSDGKFLIRSFYDYENETDNAIIEKKLKKNLIKRFPQLMNIEFESVWSGATGFTWNGSPVWGEVKPNLYISSGCNGGGVVKGTLFGELIANLANGEKVTEVKQLFGEASWMPPEPFRKFGFHIISKIENYRAHNEI</sequence>
<dbReference type="Pfam" id="PF01266">
    <property type="entry name" value="DAO"/>
    <property type="match status" value="1"/>
</dbReference>
<proteinExistence type="predicted"/>
<accession>A0A381SZV3</accession>
<name>A0A381SZV3_9ZZZZ</name>
<feature type="domain" description="FAD dependent oxidoreductase" evidence="1">
    <location>
        <begin position="35"/>
        <end position="386"/>
    </location>
</feature>
<dbReference type="PANTHER" id="PTHR13847:SF281">
    <property type="entry name" value="FAD DEPENDENT OXIDOREDUCTASE DOMAIN-CONTAINING PROTEIN"/>
    <property type="match status" value="1"/>
</dbReference>
<protein>
    <recommendedName>
        <fullName evidence="1">FAD dependent oxidoreductase domain-containing protein</fullName>
    </recommendedName>
</protein>
<dbReference type="Gene3D" id="3.50.50.60">
    <property type="entry name" value="FAD/NAD(P)-binding domain"/>
    <property type="match status" value="1"/>
</dbReference>
<dbReference type="PANTHER" id="PTHR13847">
    <property type="entry name" value="SARCOSINE DEHYDROGENASE-RELATED"/>
    <property type="match status" value="1"/>
</dbReference>
<evidence type="ECO:0000313" key="2">
    <source>
        <dbReference type="EMBL" id="SVA09019.1"/>
    </source>
</evidence>
<gene>
    <name evidence="2" type="ORF">METZ01_LOCUS61873</name>
</gene>
<dbReference type="Gene3D" id="3.30.9.10">
    <property type="entry name" value="D-Amino Acid Oxidase, subunit A, domain 2"/>
    <property type="match status" value="1"/>
</dbReference>
<dbReference type="GO" id="GO:0005737">
    <property type="term" value="C:cytoplasm"/>
    <property type="evidence" value="ECO:0007669"/>
    <property type="project" value="TreeGrafter"/>
</dbReference>
<dbReference type="SUPFAM" id="SSF51905">
    <property type="entry name" value="FAD/NAD(P)-binding domain"/>
    <property type="match status" value="1"/>
</dbReference>
<dbReference type="InterPro" id="IPR036188">
    <property type="entry name" value="FAD/NAD-bd_sf"/>
</dbReference>